<reference key="2">
    <citation type="journal article" date="2011" name="Extremophiles">
        <title>Genomic analyses of Acidianus hospitalis W1 a host for studying crenarchaeal virus and plasmid life cycles.</title>
        <authorList>
            <person name="You X.Y."/>
            <person name="Liu C."/>
            <person name="Wang S.Y."/>
            <person name="Jiang C.Y."/>
            <person name="Shah S.A."/>
            <person name="Prangishvili D."/>
            <person name="Liu S.J."/>
            <person name="Garrett R.A."/>
        </authorList>
    </citation>
    <scope>NUCLEOTIDE SEQUENCE</scope>
    <source>
        <strain>W1</strain>
    </source>
</reference>
<evidence type="ECO:0000313" key="2">
    <source>
        <dbReference type="Proteomes" id="UP000008458"/>
    </source>
</evidence>
<keyword evidence="2" id="KW-1185">Reference proteome</keyword>
<gene>
    <name evidence="1" type="ordered locus">Ahos_2132</name>
</gene>
<dbReference type="EMBL" id="CP002535">
    <property type="protein sequence ID" value="AEE95003.1"/>
    <property type="molecule type" value="Genomic_DNA"/>
</dbReference>
<protein>
    <submittedName>
        <fullName evidence="1">Uncharacterized protein</fullName>
    </submittedName>
</protein>
<dbReference type="Proteomes" id="UP000008458">
    <property type="component" value="Chromosome"/>
</dbReference>
<name>F4B8Y0_ACIHW</name>
<proteinExistence type="predicted"/>
<evidence type="ECO:0000313" key="1">
    <source>
        <dbReference type="EMBL" id="AEE95003.1"/>
    </source>
</evidence>
<dbReference type="KEGG" id="aho:Ahos_2132"/>
<dbReference type="STRING" id="933801.Ahos_2132"/>
<reference evidence="1 2" key="1">
    <citation type="journal article" date="2011" name="Extremophiles">
        <title>Genomic analysis of Acidianus hospitalis W1 a host for studying crenarchaeal virus and plasmid life cycles.</title>
        <authorList>
            <person name="You X.Y."/>
            <person name="Liu C."/>
            <person name="Wang S.Y."/>
            <person name="Jiang C.Y."/>
            <person name="Shah S.A."/>
            <person name="Prangishvili D."/>
            <person name="She Q."/>
            <person name="Liu S.J."/>
            <person name="Garrett R.A."/>
        </authorList>
    </citation>
    <scope>NUCLEOTIDE SEQUENCE [LARGE SCALE GENOMIC DNA]</scope>
    <source>
        <strain evidence="1 2">W1</strain>
    </source>
</reference>
<dbReference type="AlphaFoldDB" id="F4B8Y0"/>
<accession>F4B8Y0</accession>
<dbReference type="HOGENOM" id="CLU_161776_0_0_2"/>
<sequence length="126" mass="13633">MKKCILSFLILLLLVLPNISLGASNAHFVIFGCGGVLNCISPYTITKTVSASGITTKPGCTLRTANWWSGVSLCGTSLRILCFEDYEGNNVSIHLSTSSVYFNGSVVTTCNDIIIYHGVLVNYEIY</sequence>
<dbReference type="PROSITE" id="PS51257">
    <property type="entry name" value="PROKAR_LIPOPROTEIN"/>
    <property type="match status" value="1"/>
</dbReference>
<organism evidence="1 2">
    <name type="scientific">Acidianus hospitalis (strain W1)</name>
    <dbReference type="NCBI Taxonomy" id="933801"/>
    <lineage>
        <taxon>Archaea</taxon>
        <taxon>Thermoproteota</taxon>
        <taxon>Thermoprotei</taxon>
        <taxon>Sulfolobales</taxon>
        <taxon>Sulfolobaceae</taxon>
        <taxon>Acidianus</taxon>
    </lineage>
</organism>